<protein>
    <submittedName>
        <fullName evidence="1">Uncharacterized protein</fullName>
    </submittedName>
</protein>
<accession>A0ABD4SUZ6</accession>
<comment type="caution">
    <text evidence="1">The sequence shown here is derived from an EMBL/GenBank/DDBJ whole genome shotgun (WGS) entry which is preliminary data.</text>
</comment>
<dbReference type="EMBL" id="JAJAXM010000035">
    <property type="protein sequence ID" value="MCG9027068.1"/>
    <property type="molecule type" value="Genomic_DNA"/>
</dbReference>
<gene>
    <name evidence="1" type="ORF">LH440_14370</name>
</gene>
<sequence>MVSIEGDVGQVLTGQVQQGGHANASVTVHMADGDNAPMTQIQLTELRKRLKEVSELTGISDSAIRLRALAVCGAERYDDLLSRHYEKFLAVVNEYLPTKKPEPAVNPCRECALSTAKAAASRPVPVAAPMPPIVSTVHPSRLMPWAIGFASGAAVMASAGAVAMLTVGEPKADSYGCDHGGHVYSPGAVLRMDDRQLMTCTESDGKFVWTKIRVR</sequence>
<dbReference type="Proteomes" id="UP001200247">
    <property type="component" value="Unassembled WGS sequence"/>
</dbReference>
<evidence type="ECO:0000313" key="1">
    <source>
        <dbReference type="EMBL" id="MCG9027068.1"/>
    </source>
</evidence>
<name>A0ABD4SUZ6_9NEIS</name>
<dbReference type="AlphaFoldDB" id="A0ABD4SUZ6"/>
<organism evidence="1 2">
    <name type="scientific">Laribacter hongkongensis</name>
    <dbReference type="NCBI Taxonomy" id="168471"/>
    <lineage>
        <taxon>Bacteria</taxon>
        <taxon>Pseudomonadati</taxon>
        <taxon>Pseudomonadota</taxon>
        <taxon>Betaproteobacteria</taxon>
        <taxon>Neisseriales</taxon>
        <taxon>Aquaspirillaceae</taxon>
        <taxon>Laribacter</taxon>
    </lineage>
</organism>
<evidence type="ECO:0000313" key="2">
    <source>
        <dbReference type="Proteomes" id="UP001200247"/>
    </source>
</evidence>
<dbReference type="RefSeq" id="WP_239894477.1">
    <property type="nucleotide sequence ID" value="NZ_JAJAXM010000035.1"/>
</dbReference>
<reference evidence="1 2" key="1">
    <citation type="submission" date="2021-10" db="EMBL/GenBank/DDBJ databases">
        <title>Whole-genome sequencing analysis of Laribacter hongkongensis: virulence gene profiles, carbohydrate-active enzyme prediction, and antimicrobial resistance characterization.</title>
        <authorList>
            <person name="Yuan P."/>
            <person name="Zhan Y."/>
            <person name="Chen D."/>
        </authorList>
    </citation>
    <scope>NUCLEOTIDE SEQUENCE [LARGE SCALE GENOMIC DNA]</scope>
    <source>
        <strain evidence="1 2">W67</strain>
    </source>
</reference>
<proteinExistence type="predicted"/>